<keyword evidence="2" id="KW-1185">Reference proteome</keyword>
<name>A0ABN5WBM9_9SPHN</name>
<dbReference type="Proteomes" id="UP001059971">
    <property type="component" value="Chromosome 1"/>
</dbReference>
<sequence>MRAVEAFIMYDINFRHDINLLDISWHGLFSGEAVAAYAREVRARFVTEGFSPGYRLRMDMRRSAVQPQDAVAAFREHLGEGLFPRASRIAIVTPSAIAKLQVRREMTQSYLRIFADADEAFVWLMEVQTAAA</sequence>
<proteinExistence type="predicted"/>
<organism evidence="1 2">
    <name type="scientific">Sphingomonas bisphenolicum</name>
    <dbReference type="NCBI Taxonomy" id="296544"/>
    <lineage>
        <taxon>Bacteria</taxon>
        <taxon>Pseudomonadati</taxon>
        <taxon>Pseudomonadota</taxon>
        <taxon>Alphaproteobacteria</taxon>
        <taxon>Sphingomonadales</taxon>
        <taxon>Sphingomonadaceae</taxon>
        <taxon>Sphingomonas</taxon>
    </lineage>
</organism>
<protein>
    <recommendedName>
        <fullName evidence="3">STAS/SEC14 domain-containing protein</fullName>
    </recommendedName>
</protein>
<evidence type="ECO:0008006" key="3">
    <source>
        <dbReference type="Google" id="ProtNLM"/>
    </source>
</evidence>
<evidence type="ECO:0000313" key="1">
    <source>
        <dbReference type="EMBL" id="BBF69657.1"/>
    </source>
</evidence>
<gene>
    <name evidence="1" type="ORF">SBA_ch1_18570</name>
</gene>
<evidence type="ECO:0000313" key="2">
    <source>
        <dbReference type="Proteomes" id="UP001059971"/>
    </source>
</evidence>
<accession>A0ABN5WBM9</accession>
<dbReference type="EMBL" id="AP018817">
    <property type="protein sequence ID" value="BBF69657.1"/>
    <property type="molecule type" value="Genomic_DNA"/>
</dbReference>
<reference evidence="1" key="1">
    <citation type="submission" date="2018-07" db="EMBL/GenBank/DDBJ databases">
        <title>Complete genome sequence of Sphingomonas bisphenolicum strain AO1, a bisphenol A degradative bacterium isolated from Japanese farm field.</title>
        <authorList>
            <person name="Murakami M."/>
            <person name="Koh M."/>
            <person name="Koba S."/>
            <person name="Matsumura Y."/>
        </authorList>
    </citation>
    <scope>NUCLEOTIDE SEQUENCE</scope>
    <source>
        <strain evidence="1">AO1</strain>
    </source>
</reference>